<dbReference type="SUPFAM" id="SSF51206">
    <property type="entry name" value="cAMP-binding domain-like"/>
    <property type="match status" value="2"/>
</dbReference>
<dbReference type="InterPro" id="IPR014710">
    <property type="entry name" value="RmlC-like_jellyroll"/>
</dbReference>
<name>A0A8C5WHG0_9ANUR</name>
<feature type="domain" description="Cyclic nucleotide-binding" evidence="2">
    <location>
        <begin position="184"/>
        <end position="288"/>
    </location>
</feature>
<dbReference type="PANTHER" id="PTHR23011">
    <property type="entry name" value="CYCLIC NUCLEOTIDE-BINDING DOMAIN CONTAINING PROTEIN"/>
    <property type="match status" value="1"/>
</dbReference>
<dbReference type="InterPro" id="IPR000595">
    <property type="entry name" value="cNMP-bd_dom"/>
</dbReference>
<keyword evidence="4" id="KW-1185">Reference proteome</keyword>
<feature type="compositionally biased region" description="Acidic residues" evidence="1">
    <location>
        <begin position="19"/>
        <end position="33"/>
    </location>
</feature>
<dbReference type="GeneTree" id="ENSGT00390000003964"/>
<evidence type="ECO:0000256" key="1">
    <source>
        <dbReference type="SAM" id="MobiDB-lite"/>
    </source>
</evidence>
<accession>A0A8C5WHG0</accession>
<reference evidence="3" key="1">
    <citation type="submission" date="2025-08" db="UniProtKB">
        <authorList>
            <consortium name="Ensembl"/>
        </authorList>
    </citation>
    <scope>IDENTIFICATION</scope>
</reference>
<reference evidence="3" key="2">
    <citation type="submission" date="2025-09" db="UniProtKB">
        <authorList>
            <consortium name="Ensembl"/>
        </authorList>
    </citation>
    <scope>IDENTIFICATION</scope>
</reference>
<dbReference type="CDD" id="cd00038">
    <property type="entry name" value="CAP_ED"/>
    <property type="match status" value="1"/>
</dbReference>
<dbReference type="Gene3D" id="2.60.120.10">
    <property type="entry name" value="Jelly Rolls"/>
    <property type="match status" value="2"/>
</dbReference>
<sequence>MEHPTTEENFLLNKPELAAQDEEGSGDGNDNETEATAKDEYFLKSNLVESVEDGEQTACEKANATLKYLRKFRTAVLVVQVIRNLIKIYKDYAATRSEPISFSEYVAFQTDSNNLLFDHSYFKANMETVVSSEAQIILQSPPQKRTPEGIKLAMLSLRATVNSYARYPVHIQEKIATVGWYECFGPGRVIIRQGHVAQNFYLILAGTAVVAKVSRNKKTGEYFSKTVAFLKKGKYFGDVAILTNAKRNATVVCHDTVSLLAIARQDFLNIFSNSDNQEGPEYITFLQSIDILTGWPLHKLPYNNPRICIHSFYRPGTVITKDTKASSKIYVIKTGLVRVLKSMTDHKPLLSLKSYKDRDKIMASDDAVIGAQTETEEQENVACTLSFTDEKYLLPVLQKDIAMSCTSGKNTQLKRIGATANKPLFSMLTETEDNASQIFIHIQTLRAGDVFGLAYTVFADTIGMSLVSDGAECIVISKDFFQKQTSEEYRLKLSRRQGGTKEHGFRRKYSKYTPTRTEVMLYVLQDV</sequence>
<feature type="region of interest" description="Disordered" evidence="1">
    <location>
        <begin position="1"/>
        <end position="36"/>
    </location>
</feature>
<protein>
    <recommendedName>
        <fullName evidence="2">Cyclic nucleotide-binding domain-containing protein</fullName>
    </recommendedName>
</protein>
<evidence type="ECO:0000313" key="4">
    <source>
        <dbReference type="Proteomes" id="UP000694569"/>
    </source>
</evidence>
<dbReference type="OrthoDB" id="166212at2759"/>
<organism evidence="3 4">
    <name type="scientific">Leptobrachium leishanense</name>
    <name type="common">Leishan spiny toad</name>
    <dbReference type="NCBI Taxonomy" id="445787"/>
    <lineage>
        <taxon>Eukaryota</taxon>
        <taxon>Metazoa</taxon>
        <taxon>Chordata</taxon>
        <taxon>Craniata</taxon>
        <taxon>Vertebrata</taxon>
        <taxon>Euteleostomi</taxon>
        <taxon>Amphibia</taxon>
        <taxon>Batrachia</taxon>
        <taxon>Anura</taxon>
        <taxon>Pelobatoidea</taxon>
        <taxon>Megophryidae</taxon>
        <taxon>Leptobrachium</taxon>
    </lineage>
</organism>
<dbReference type="Proteomes" id="UP000694569">
    <property type="component" value="Unplaced"/>
</dbReference>
<dbReference type="Ensembl" id="ENSLLET00000040109.1">
    <property type="protein sequence ID" value="ENSLLEP00000038580.1"/>
    <property type="gene ID" value="ENSLLEG00000024465.1"/>
</dbReference>
<evidence type="ECO:0000313" key="3">
    <source>
        <dbReference type="Ensembl" id="ENSLLEP00000038580.1"/>
    </source>
</evidence>
<dbReference type="AlphaFoldDB" id="A0A8C5WHG0"/>
<evidence type="ECO:0000259" key="2">
    <source>
        <dbReference type="PROSITE" id="PS50042"/>
    </source>
</evidence>
<dbReference type="Pfam" id="PF00027">
    <property type="entry name" value="cNMP_binding"/>
    <property type="match status" value="1"/>
</dbReference>
<dbReference type="PROSITE" id="PS50042">
    <property type="entry name" value="CNMP_BINDING_3"/>
    <property type="match status" value="1"/>
</dbReference>
<dbReference type="SMART" id="SM00100">
    <property type="entry name" value="cNMP"/>
    <property type="match status" value="1"/>
</dbReference>
<dbReference type="PANTHER" id="PTHR23011:SF28">
    <property type="entry name" value="CYCLIC NUCLEOTIDE-BINDING DOMAIN CONTAINING PROTEIN"/>
    <property type="match status" value="1"/>
</dbReference>
<proteinExistence type="predicted"/>
<dbReference type="InterPro" id="IPR018490">
    <property type="entry name" value="cNMP-bd_dom_sf"/>
</dbReference>